<keyword evidence="2" id="KW-1185">Reference proteome</keyword>
<dbReference type="Proteomes" id="UP000252519">
    <property type="component" value="Unassembled WGS sequence"/>
</dbReference>
<sequence length="150" mass="17318">MLVANIVIALYCGLRHQVGPYNAADSVISMAAKQSRNASVAALMPCYSIPGHSYFHNSVSKIRMLDCSPPLGGKSRVDEADQFHYDPLMWLDKHWNEVRWYTYILMYEKTYLNVADWMTRFHYAACGRVFHADFLMSDRQDHYIVVLCKS</sequence>
<evidence type="ECO:0000313" key="2">
    <source>
        <dbReference type="Proteomes" id="UP000252519"/>
    </source>
</evidence>
<reference evidence="1 2" key="1">
    <citation type="submission" date="2014-10" db="EMBL/GenBank/DDBJ databases">
        <title>Draft genome of the hookworm Ancylostoma caninum.</title>
        <authorList>
            <person name="Mitreva M."/>
        </authorList>
    </citation>
    <scope>NUCLEOTIDE SEQUENCE [LARGE SCALE GENOMIC DNA]</scope>
    <source>
        <strain evidence="1 2">Baltimore</strain>
    </source>
</reference>
<organism evidence="1 2">
    <name type="scientific">Ancylostoma caninum</name>
    <name type="common">Dog hookworm</name>
    <dbReference type="NCBI Taxonomy" id="29170"/>
    <lineage>
        <taxon>Eukaryota</taxon>
        <taxon>Metazoa</taxon>
        <taxon>Ecdysozoa</taxon>
        <taxon>Nematoda</taxon>
        <taxon>Chromadorea</taxon>
        <taxon>Rhabditida</taxon>
        <taxon>Rhabditina</taxon>
        <taxon>Rhabditomorpha</taxon>
        <taxon>Strongyloidea</taxon>
        <taxon>Ancylostomatidae</taxon>
        <taxon>Ancylostomatinae</taxon>
        <taxon>Ancylostoma</taxon>
    </lineage>
</organism>
<evidence type="ECO:0000313" key="1">
    <source>
        <dbReference type="EMBL" id="RCN39565.1"/>
    </source>
</evidence>
<comment type="caution">
    <text evidence="1">The sequence shown here is derived from an EMBL/GenBank/DDBJ whole genome shotgun (WGS) entry which is preliminary data.</text>
</comment>
<dbReference type="OrthoDB" id="10248435at2759"/>
<dbReference type="AlphaFoldDB" id="A0A368G976"/>
<name>A0A368G976_ANCCA</name>
<proteinExistence type="predicted"/>
<dbReference type="EMBL" id="JOJR01000331">
    <property type="protein sequence ID" value="RCN39565.1"/>
    <property type="molecule type" value="Genomic_DNA"/>
</dbReference>
<gene>
    <name evidence="1" type="ORF">ANCCAN_14508</name>
</gene>
<accession>A0A368G976</accession>
<dbReference type="STRING" id="29170.A0A368G976"/>
<protein>
    <submittedName>
        <fullName evidence="1">Uncharacterized protein</fullName>
    </submittedName>
</protein>